<name>A0A1H6VT69_9FIRM</name>
<evidence type="ECO:0000256" key="4">
    <source>
        <dbReference type="ARBA" id="ARBA00022694"/>
    </source>
</evidence>
<dbReference type="GO" id="GO:0005737">
    <property type="term" value="C:cytoplasm"/>
    <property type="evidence" value="ECO:0007669"/>
    <property type="project" value="UniProtKB-SubCell"/>
</dbReference>
<comment type="caution">
    <text evidence="11">Lacks conserved residue(s) required for the propagation of feature annotation.</text>
</comment>
<dbReference type="STRING" id="84035.SAMN05660742_10318"/>
<dbReference type="FunFam" id="3.40.50.620:FF:000115">
    <property type="entry name" value="tRNA-specific 2-thiouridylase MnmA"/>
    <property type="match status" value="1"/>
</dbReference>
<evidence type="ECO:0000256" key="8">
    <source>
        <dbReference type="ARBA" id="ARBA00023157"/>
    </source>
</evidence>
<dbReference type="EC" id="2.8.1.13" evidence="11"/>
<evidence type="ECO:0000256" key="7">
    <source>
        <dbReference type="ARBA" id="ARBA00022884"/>
    </source>
</evidence>
<evidence type="ECO:0000256" key="9">
    <source>
        <dbReference type="ARBA" id="ARBA00051542"/>
    </source>
</evidence>
<feature type="site" description="Interaction with tRNA" evidence="11">
    <location>
        <position position="343"/>
    </location>
</feature>
<feature type="binding site" evidence="11">
    <location>
        <position position="36"/>
    </location>
    <ligand>
        <name>ATP</name>
        <dbReference type="ChEBI" id="CHEBI:30616"/>
    </ligand>
</feature>
<dbReference type="HAMAP" id="MF_00144">
    <property type="entry name" value="tRNA_thiouridyl_MnmA"/>
    <property type="match status" value="1"/>
</dbReference>
<evidence type="ECO:0000256" key="2">
    <source>
        <dbReference type="ARBA" id="ARBA00022555"/>
    </source>
</evidence>
<dbReference type="InterPro" id="IPR023382">
    <property type="entry name" value="MnmA-like_central_sf"/>
</dbReference>
<dbReference type="AlphaFoldDB" id="A0A1H6VT69"/>
<feature type="domain" description="tRNA-specific 2-thiouridylase MnmA-like C-terminal" evidence="12">
    <location>
        <begin position="284"/>
        <end position="359"/>
    </location>
</feature>
<keyword evidence="3 11" id="KW-0808">Transferase</keyword>
<dbReference type="InterPro" id="IPR046885">
    <property type="entry name" value="MnmA-like_C"/>
</dbReference>
<keyword evidence="8" id="KW-1015">Disulfide bond</keyword>
<evidence type="ECO:0000256" key="11">
    <source>
        <dbReference type="HAMAP-Rule" id="MF_00144"/>
    </source>
</evidence>
<dbReference type="EMBL" id="FNZK01000003">
    <property type="protein sequence ID" value="SEJ06284.1"/>
    <property type="molecule type" value="Genomic_DNA"/>
</dbReference>
<keyword evidence="15" id="KW-1185">Reference proteome</keyword>
<comment type="subcellular location">
    <subcellularLocation>
        <location evidence="11">Cytoplasm</location>
    </subcellularLocation>
</comment>
<dbReference type="PANTHER" id="PTHR11933:SF5">
    <property type="entry name" value="MITOCHONDRIAL TRNA-SPECIFIC 2-THIOURIDYLASE 1"/>
    <property type="match status" value="1"/>
</dbReference>
<accession>A0A1H6VT69</accession>
<dbReference type="Pfam" id="PF20259">
    <property type="entry name" value="tRNA_Me_trans_M"/>
    <property type="match status" value="1"/>
</dbReference>
<feature type="binding site" evidence="11">
    <location>
        <begin position="10"/>
        <end position="17"/>
    </location>
    <ligand>
        <name>ATP</name>
        <dbReference type="ChEBI" id="CHEBI:30616"/>
    </ligand>
</feature>
<keyword evidence="6 11" id="KW-0067">ATP-binding</keyword>
<keyword evidence="2 11" id="KW-0820">tRNA-binding</keyword>
<evidence type="ECO:0000259" key="12">
    <source>
        <dbReference type="Pfam" id="PF20258"/>
    </source>
</evidence>
<dbReference type="GO" id="GO:0103016">
    <property type="term" value="F:tRNA-uridine 2-sulfurtransferase activity"/>
    <property type="evidence" value="ECO:0007669"/>
    <property type="project" value="UniProtKB-EC"/>
</dbReference>
<evidence type="ECO:0000256" key="5">
    <source>
        <dbReference type="ARBA" id="ARBA00022741"/>
    </source>
</evidence>
<dbReference type="SUPFAM" id="SSF52402">
    <property type="entry name" value="Adenine nucleotide alpha hydrolases-like"/>
    <property type="match status" value="1"/>
</dbReference>
<keyword evidence="4 11" id="KW-0819">tRNA processing</keyword>
<dbReference type="Gene3D" id="3.40.50.620">
    <property type="entry name" value="HUPs"/>
    <property type="match status" value="1"/>
</dbReference>
<dbReference type="GO" id="GO:0000049">
    <property type="term" value="F:tRNA binding"/>
    <property type="evidence" value="ECO:0007669"/>
    <property type="project" value="UniProtKB-KW"/>
</dbReference>
<dbReference type="CDD" id="cd01998">
    <property type="entry name" value="MnmA_TRMU-like"/>
    <property type="match status" value="1"/>
</dbReference>
<comment type="function">
    <text evidence="10 11">Catalyzes the 2-thiolation of uridine at the wobble position (U34) of tRNA, leading to the formation of s(2)U34.</text>
</comment>
<gene>
    <name evidence="11" type="primary">mnmA</name>
    <name evidence="14" type="ORF">SAMN05660742_10318</name>
</gene>
<keyword evidence="5 11" id="KW-0547">Nucleotide-binding</keyword>
<evidence type="ECO:0000256" key="6">
    <source>
        <dbReference type="ARBA" id="ARBA00022840"/>
    </source>
</evidence>
<evidence type="ECO:0000313" key="14">
    <source>
        <dbReference type="EMBL" id="SEJ06284.1"/>
    </source>
</evidence>
<proteinExistence type="inferred from homology"/>
<dbReference type="InterPro" id="IPR014729">
    <property type="entry name" value="Rossmann-like_a/b/a_fold"/>
</dbReference>
<feature type="active site" description="Nucleophile" evidence="11">
    <location>
        <position position="106"/>
    </location>
</feature>
<evidence type="ECO:0000313" key="15">
    <source>
        <dbReference type="Proteomes" id="UP000199662"/>
    </source>
</evidence>
<dbReference type="GO" id="GO:0005524">
    <property type="term" value="F:ATP binding"/>
    <property type="evidence" value="ECO:0007669"/>
    <property type="project" value="UniProtKB-KW"/>
</dbReference>
<feature type="region of interest" description="Interaction with tRNA" evidence="11">
    <location>
        <begin position="310"/>
        <end position="311"/>
    </location>
</feature>
<dbReference type="InterPro" id="IPR004506">
    <property type="entry name" value="MnmA-like"/>
</dbReference>
<dbReference type="RefSeq" id="WP_091829306.1">
    <property type="nucleotide sequence ID" value="NZ_FNZK01000003.1"/>
</dbReference>
<feature type="site" description="Interaction with tRNA" evidence="11">
    <location>
        <position position="131"/>
    </location>
</feature>
<keyword evidence="1 11" id="KW-0963">Cytoplasm</keyword>
<dbReference type="NCBIfam" id="NF001138">
    <property type="entry name" value="PRK00143.1"/>
    <property type="match status" value="1"/>
</dbReference>
<dbReference type="InterPro" id="IPR046884">
    <property type="entry name" value="MnmA-like_central"/>
</dbReference>
<reference evidence="14 15" key="1">
    <citation type="submission" date="2016-10" db="EMBL/GenBank/DDBJ databases">
        <authorList>
            <person name="de Groot N.N."/>
        </authorList>
    </citation>
    <scope>NUCLEOTIDE SEQUENCE [LARGE SCALE GENOMIC DNA]</scope>
    <source>
        <strain evidence="14 15">DSM 2179</strain>
    </source>
</reference>
<dbReference type="Gene3D" id="2.30.30.280">
    <property type="entry name" value="Adenine nucleotide alpha hydrolases-like domains"/>
    <property type="match status" value="1"/>
</dbReference>
<evidence type="ECO:0000256" key="10">
    <source>
        <dbReference type="ARBA" id="ARBA00056575"/>
    </source>
</evidence>
<dbReference type="GO" id="GO:0002143">
    <property type="term" value="P:tRNA wobble position uridine thiolation"/>
    <property type="evidence" value="ECO:0007669"/>
    <property type="project" value="TreeGrafter"/>
</dbReference>
<protein>
    <recommendedName>
        <fullName evidence="11">tRNA-specific 2-thiouridylase MnmA</fullName>
        <ecNumber evidence="11">2.8.1.13</ecNumber>
    </recommendedName>
</protein>
<keyword evidence="7 11" id="KW-0694">RNA-binding</keyword>
<feature type="region of interest" description="Interaction with tRNA" evidence="11">
    <location>
        <begin position="154"/>
        <end position="156"/>
    </location>
</feature>
<comment type="catalytic activity">
    <reaction evidence="9 11">
        <text>S-sulfanyl-L-cysteinyl-[protein] + uridine(34) in tRNA + AH2 + ATP = 2-thiouridine(34) in tRNA + L-cysteinyl-[protein] + A + AMP + diphosphate + H(+)</text>
        <dbReference type="Rhea" id="RHEA:47032"/>
        <dbReference type="Rhea" id="RHEA-COMP:10131"/>
        <dbReference type="Rhea" id="RHEA-COMP:11726"/>
        <dbReference type="Rhea" id="RHEA-COMP:11727"/>
        <dbReference type="Rhea" id="RHEA-COMP:11728"/>
        <dbReference type="ChEBI" id="CHEBI:13193"/>
        <dbReference type="ChEBI" id="CHEBI:15378"/>
        <dbReference type="ChEBI" id="CHEBI:17499"/>
        <dbReference type="ChEBI" id="CHEBI:29950"/>
        <dbReference type="ChEBI" id="CHEBI:30616"/>
        <dbReference type="ChEBI" id="CHEBI:33019"/>
        <dbReference type="ChEBI" id="CHEBI:61963"/>
        <dbReference type="ChEBI" id="CHEBI:65315"/>
        <dbReference type="ChEBI" id="CHEBI:87170"/>
        <dbReference type="ChEBI" id="CHEBI:456215"/>
        <dbReference type="EC" id="2.8.1.13"/>
    </reaction>
</comment>
<dbReference type="Gene3D" id="2.40.30.10">
    <property type="entry name" value="Translation factors"/>
    <property type="match status" value="1"/>
</dbReference>
<evidence type="ECO:0000256" key="3">
    <source>
        <dbReference type="ARBA" id="ARBA00022679"/>
    </source>
</evidence>
<feature type="active site" description="Cysteine persulfide intermediate" evidence="11">
    <location>
        <position position="204"/>
    </location>
</feature>
<dbReference type="Proteomes" id="UP000199662">
    <property type="component" value="Unassembled WGS sequence"/>
</dbReference>
<evidence type="ECO:0000256" key="1">
    <source>
        <dbReference type="ARBA" id="ARBA00022490"/>
    </source>
</evidence>
<feature type="binding site" evidence="11">
    <location>
        <position position="130"/>
    </location>
    <ligand>
        <name>ATP</name>
        <dbReference type="ChEBI" id="CHEBI:30616"/>
    </ligand>
</feature>
<organism evidence="14 15">
    <name type="scientific">Propionispira arboris</name>
    <dbReference type="NCBI Taxonomy" id="84035"/>
    <lineage>
        <taxon>Bacteria</taxon>
        <taxon>Bacillati</taxon>
        <taxon>Bacillota</taxon>
        <taxon>Negativicutes</taxon>
        <taxon>Selenomonadales</taxon>
        <taxon>Selenomonadaceae</taxon>
        <taxon>Propionispira</taxon>
    </lineage>
</organism>
<feature type="domain" description="tRNA-specific 2-thiouridylase MnmA-like central" evidence="13">
    <location>
        <begin position="213"/>
        <end position="276"/>
    </location>
</feature>
<dbReference type="NCBIfam" id="TIGR00420">
    <property type="entry name" value="trmU"/>
    <property type="match status" value="1"/>
</dbReference>
<dbReference type="FunFam" id="2.30.30.280:FF:000001">
    <property type="entry name" value="tRNA-specific 2-thiouridylase MnmA"/>
    <property type="match status" value="1"/>
</dbReference>
<dbReference type="Pfam" id="PF03054">
    <property type="entry name" value="tRNA_Me_trans"/>
    <property type="match status" value="1"/>
</dbReference>
<evidence type="ECO:0000259" key="13">
    <source>
        <dbReference type="Pfam" id="PF20259"/>
    </source>
</evidence>
<dbReference type="Pfam" id="PF20258">
    <property type="entry name" value="tRNA_Me_trans_C"/>
    <property type="match status" value="1"/>
</dbReference>
<dbReference type="FunFam" id="2.40.30.10:FF:000023">
    <property type="entry name" value="tRNA-specific 2-thiouridylase MnmA"/>
    <property type="match status" value="1"/>
</dbReference>
<comment type="similarity">
    <text evidence="11">Belongs to the MnmA/TRMU family.</text>
</comment>
<dbReference type="PANTHER" id="PTHR11933">
    <property type="entry name" value="TRNA 5-METHYLAMINOMETHYL-2-THIOURIDYLATE -METHYLTRANSFERASE"/>
    <property type="match status" value="1"/>
</dbReference>
<sequence>MGTKPTVVVAMSGGVDSSLTAALLVREGYNVIGVTMRLSDDSRDYDENEDRGCCSLKAVDDARRVAEIIGIPHYVMNFRDMFQKTVVDYFLDEYVHGRTPNPCIACNRYVKFEGLLQRCREIGADYVATGHYAKIEQDERSGRYLLRKGIDVLKDQSYALYHLNQKSLQHFMMPLGTYTKVETRELAEEFNLPVAHKPDSQEICFVPNDDYKAYLEDKVPQALQPGNIVDLQGNVLGRHKGVPLYTIGQRKGLGIAAKTPLYVVELNLKQHLVVVGEDKDTFTNGLIANDMNWITIDELKEPMQVMAKVRYGNKEGAALISPLKDGLVKVVFDKPQRAVTPGQSVVFYENDSVVGGGNIVRAFS</sequence>